<evidence type="ECO:0000256" key="6">
    <source>
        <dbReference type="ARBA" id="ARBA00023069"/>
    </source>
</evidence>
<feature type="region of interest" description="Disordered" evidence="10">
    <location>
        <begin position="563"/>
        <end position="631"/>
    </location>
</feature>
<dbReference type="GeneID" id="109423766"/>
<organism evidence="11 12">
    <name type="scientific">Aedes albopictus</name>
    <name type="common">Asian tiger mosquito</name>
    <name type="synonym">Stegomyia albopicta</name>
    <dbReference type="NCBI Taxonomy" id="7160"/>
    <lineage>
        <taxon>Eukaryota</taxon>
        <taxon>Metazoa</taxon>
        <taxon>Ecdysozoa</taxon>
        <taxon>Arthropoda</taxon>
        <taxon>Hexapoda</taxon>
        <taxon>Insecta</taxon>
        <taxon>Pterygota</taxon>
        <taxon>Neoptera</taxon>
        <taxon>Endopterygota</taxon>
        <taxon>Diptera</taxon>
        <taxon>Nematocera</taxon>
        <taxon>Culicoidea</taxon>
        <taxon>Culicidae</taxon>
        <taxon>Culicinae</taxon>
        <taxon>Aedini</taxon>
        <taxon>Aedes</taxon>
        <taxon>Stegomyia</taxon>
    </lineage>
</organism>
<dbReference type="RefSeq" id="XP_029735507.2">
    <property type="nucleotide sequence ID" value="XM_029879647.2"/>
</dbReference>
<feature type="coiled-coil region" evidence="9">
    <location>
        <begin position="427"/>
        <end position="481"/>
    </location>
</feature>
<evidence type="ECO:0000256" key="8">
    <source>
        <dbReference type="ARBA" id="ARBA00023273"/>
    </source>
</evidence>
<evidence type="ECO:0000256" key="4">
    <source>
        <dbReference type="ARBA" id="ARBA00022553"/>
    </source>
</evidence>
<keyword evidence="9" id="KW-0175">Coiled coil</keyword>
<keyword evidence="12" id="KW-1185">Reference proteome</keyword>
<reference evidence="12" key="1">
    <citation type="journal article" date="2015" name="Proc. Natl. Acad. Sci. U.S.A.">
        <title>Genome sequence of the Asian Tiger mosquito, Aedes albopictus, reveals insights into its biology, genetics, and evolution.</title>
        <authorList>
            <person name="Chen X.G."/>
            <person name="Jiang X."/>
            <person name="Gu J."/>
            <person name="Xu M."/>
            <person name="Wu Y."/>
            <person name="Deng Y."/>
            <person name="Zhang C."/>
            <person name="Bonizzoni M."/>
            <person name="Dermauw W."/>
            <person name="Vontas J."/>
            <person name="Armbruster P."/>
            <person name="Huang X."/>
            <person name="Yang Y."/>
            <person name="Zhang H."/>
            <person name="He W."/>
            <person name="Peng H."/>
            <person name="Liu Y."/>
            <person name="Wu K."/>
            <person name="Chen J."/>
            <person name="Lirakis M."/>
            <person name="Topalis P."/>
            <person name="Van Leeuwen T."/>
            <person name="Hall A.B."/>
            <person name="Jiang X."/>
            <person name="Thorpe C."/>
            <person name="Mueller R.L."/>
            <person name="Sun C."/>
            <person name="Waterhouse R.M."/>
            <person name="Yan G."/>
            <person name="Tu Z.J."/>
            <person name="Fang X."/>
            <person name="James A.A."/>
        </authorList>
    </citation>
    <scope>NUCLEOTIDE SEQUENCE [LARGE SCALE GENOMIC DNA]</scope>
    <source>
        <strain evidence="12">Foshan</strain>
    </source>
</reference>
<evidence type="ECO:0000313" key="11">
    <source>
        <dbReference type="EnsemblMetazoa" id="AALFPA23_012345.P17688"/>
    </source>
</evidence>
<evidence type="ECO:0000256" key="7">
    <source>
        <dbReference type="ARBA" id="ARBA00023212"/>
    </source>
</evidence>
<dbReference type="Proteomes" id="UP000069940">
    <property type="component" value="Unassembled WGS sequence"/>
</dbReference>
<protein>
    <submittedName>
        <fullName evidence="11">Uncharacterized protein</fullName>
    </submittedName>
</protein>
<evidence type="ECO:0000256" key="5">
    <source>
        <dbReference type="ARBA" id="ARBA00022846"/>
    </source>
</evidence>
<evidence type="ECO:0000256" key="1">
    <source>
        <dbReference type="ARBA" id="ARBA00004611"/>
    </source>
</evidence>
<dbReference type="PANTHER" id="PTHR21648">
    <property type="entry name" value="FLAGELLAR RADIAL SPOKE PROTEIN 3"/>
    <property type="match status" value="1"/>
</dbReference>
<evidence type="ECO:0000313" key="12">
    <source>
        <dbReference type="Proteomes" id="UP000069940"/>
    </source>
</evidence>
<dbReference type="InterPro" id="IPR009290">
    <property type="entry name" value="Radial_spoke_3"/>
</dbReference>
<keyword evidence="7" id="KW-0206">Cytoskeleton</keyword>
<accession>A0ABM1YUX2</accession>
<evidence type="ECO:0000256" key="3">
    <source>
        <dbReference type="ARBA" id="ARBA00022490"/>
    </source>
</evidence>
<keyword evidence="6" id="KW-0969">Cilium</keyword>
<comment type="similarity">
    <text evidence="2">Belongs to the flagellar radial spoke RSP3 family.</text>
</comment>
<evidence type="ECO:0000256" key="10">
    <source>
        <dbReference type="SAM" id="MobiDB-lite"/>
    </source>
</evidence>
<feature type="region of interest" description="Disordered" evidence="10">
    <location>
        <begin position="120"/>
        <end position="145"/>
    </location>
</feature>
<reference evidence="11" key="2">
    <citation type="submission" date="2025-05" db="UniProtKB">
        <authorList>
            <consortium name="EnsemblMetazoa"/>
        </authorList>
    </citation>
    <scope>IDENTIFICATION</scope>
    <source>
        <strain evidence="11">Foshan</strain>
    </source>
</reference>
<comment type="subcellular location">
    <subcellularLocation>
        <location evidence="1">Cytoplasm</location>
        <location evidence="1">Cytoskeleton</location>
        <location evidence="1">Flagellum axoneme</location>
    </subcellularLocation>
</comment>
<keyword evidence="5" id="KW-0282">Flagellum</keyword>
<name>A0ABM1YUX2_AEDAL</name>
<evidence type="ECO:0000256" key="2">
    <source>
        <dbReference type="ARBA" id="ARBA00006737"/>
    </source>
</evidence>
<feature type="compositionally biased region" description="Basic and acidic residues" evidence="10">
    <location>
        <begin position="568"/>
        <end position="580"/>
    </location>
</feature>
<keyword evidence="8" id="KW-0966">Cell projection</keyword>
<sequence>MPTYSTRQQEELLEESPAFAIVPVDHFRGIGKPNAIVRPLLHNREVIEGQHIINLHPDYKLIHDLESQIIRNNATNKIAKSDNNNNTTITTTNTAAAAPIRRTDRGRHNEFTKELDAKLRRLQNDSSKRSSKNGSSQDVNNKKKPLFITTVPKGVFLQPSKELPTIVPSATTLRRLYAYESRPRILTTNSFSNNNNDIKHPNHNHQHLCKHGSHHHKGAITQSESEPNVAKATAFSTNAAPKHNCINRNARDHQHTTYQNVMHDRRVVRGSNFTSGNVHTDDESLRISAHYYLFPRATNRPYGDGDGLQKEAEARRRQMVRKKHVARNQRGIIGTPPAVRGRKHENVQTEKYLEEIFIRPPEIDAGCQTDLFLHRPPSPPYVPQKMGHDVGTEILEGELFDFDAEVQPIIEVLVGRTIEQALIEVLHEEEIAEMKRQQQQIMAIREAELAELRRLELEDRKIQAEKERRILQDKIAQHLDREMQERITASKLLQGRIDDLLPDVLDAVENIKDDKDRVEFERQITPWLAKEVAQEIGQMIDSKELLEDIIREVLIQKKRNLFGTPTPEIHDDIPEDQVRSEEDEQQENESEAGAEDEDFEEIEGEEIEELGKEEANVEEPALENGDSEKAM</sequence>
<feature type="compositionally biased region" description="Acidic residues" evidence="10">
    <location>
        <begin position="581"/>
        <end position="608"/>
    </location>
</feature>
<proteinExistence type="inferred from homology"/>
<dbReference type="EnsemblMetazoa" id="AALFPA23_012345.R17688">
    <property type="protein sequence ID" value="AALFPA23_012345.P17688"/>
    <property type="gene ID" value="AALFPA23_012345"/>
</dbReference>
<keyword evidence="4" id="KW-0597">Phosphoprotein</keyword>
<evidence type="ECO:0000256" key="9">
    <source>
        <dbReference type="SAM" id="Coils"/>
    </source>
</evidence>
<keyword evidence="3" id="KW-0963">Cytoplasm</keyword>
<dbReference type="PANTHER" id="PTHR21648:SF0">
    <property type="entry name" value="RADIAL SPOKE HEAD PROTEIN 3 HOMOLOG"/>
    <property type="match status" value="1"/>
</dbReference>
<dbReference type="Pfam" id="PF06098">
    <property type="entry name" value="Radial_spoke_3"/>
    <property type="match status" value="1"/>
</dbReference>